<dbReference type="GO" id="GO:0003887">
    <property type="term" value="F:DNA-directed DNA polymerase activity"/>
    <property type="evidence" value="ECO:0007669"/>
    <property type="project" value="TreeGrafter"/>
</dbReference>
<gene>
    <name evidence="2" type="ORF">BOX15_Mlig025140g2</name>
</gene>
<dbReference type="PANTHER" id="PTHR14303:SF0">
    <property type="entry name" value="DNA POLYMERASE DELTA SUBUNIT 4"/>
    <property type="match status" value="1"/>
</dbReference>
<comment type="caution">
    <text evidence="2">The sequence shown here is derived from an EMBL/GenBank/DDBJ whole genome shotgun (WGS) entry which is preliminary data.</text>
</comment>
<dbReference type="Pfam" id="PF04081">
    <property type="entry name" value="DNA_pol_delta_4"/>
    <property type="match status" value="1"/>
</dbReference>
<accession>A0A267GEQ3</accession>
<feature type="compositionally biased region" description="Low complexity" evidence="1">
    <location>
        <begin position="81"/>
        <end position="100"/>
    </location>
</feature>
<dbReference type="STRING" id="282301.A0A267GEQ3"/>
<evidence type="ECO:0008006" key="4">
    <source>
        <dbReference type="Google" id="ProtNLM"/>
    </source>
</evidence>
<name>A0A267GEQ3_9PLAT</name>
<dbReference type="GO" id="GO:0043625">
    <property type="term" value="C:delta DNA polymerase complex"/>
    <property type="evidence" value="ECO:0007669"/>
    <property type="project" value="TreeGrafter"/>
</dbReference>
<keyword evidence="3" id="KW-1185">Reference proteome</keyword>
<reference evidence="2 3" key="1">
    <citation type="submission" date="2017-06" db="EMBL/GenBank/DDBJ databases">
        <title>A platform for efficient transgenesis in Macrostomum lignano, a flatworm model organism for stem cell research.</title>
        <authorList>
            <person name="Berezikov E."/>
        </authorList>
    </citation>
    <scope>NUCLEOTIDE SEQUENCE [LARGE SCALE GENOMIC DNA]</scope>
    <source>
        <strain evidence="2">DV1</strain>
        <tissue evidence="2">Whole organism</tissue>
    </source>
</reference>
<evidence type="ECO:0000256" key="1">
    <source>
        <dbReference type="SAM" id="MobiDB-lite"/>
    </source>
</evidence>
<dbReference type="GO" id="GO:0000731">
    <property type="term" value="P:DNA synthesis involved in DNA repair"/>
    <property type="evidence" value="ECO:0007669"/>
    <property type="project" value="InterPro"/>
</dbReference>
<protein>
    <recommendedName>
        <fullName evidence="4">DNA polymerase delta subunit 4</fullName>
    </recommendedName>
</protein>
<feature type="region of interest" description="Disordered" evidence="1">
    <location>
        <begin position="81"/>
        <end position="113"/>
    </location>
</feature>
<proteinExistence type="predicted"/>
<dbReference type="OrthoDB" id="337486at2759"/>
<feature type="non-terminal residue" evidence="2">
    <location>
        <position position="1"/>
    </location>
</feature>
<evidence type="ECO:0000313" key="3">
    <source>
        <dbReference type="Proteomes" id="UP000215902"/>
    </source>
</evidence>
<evidence type="ECO:0000313" key="2">
    <source>
        <dbReference type="EMBL" id="PAA84511.1"/>
    </source>
</evidence>
<organism evidence="2 3">
    <name type="scientific">Macrostomum lignano</name>
    <dbReference type="NCBI Taxonomy" id="282301"/>
    <lineage>
        <taxon>Eukaryota</taxon>
        <taxon>Metazoa</taxon>
        <taxon>Spiralia</taxon>
        <taxon>Lophotrochozoa</taxon>
        <taxon>Platyhelminthes</taxon>
        <taxon>Rhabditophora</taxon>
        <taxon>Macrostomorpha</taxon>
        <taxon>Macrostomida</taxon>
        <taxon>Macrostomidae</taxon>
        <taxon>Macrostomum</taxon>
    </lineage>
</organism>
<dbReference type="Proteomes" id="UP000215902">
    <property type="component" value="Unassembled WGS sequence"/>
</dbReference>
<dbReference type="GO" id="GO:0006261">
    <property type="term" value="P:DNA-templated DNA replication"/>
    <property type="evidence" value="ECO:0007669"/>
    <property type="project" value="TreeGrafter"/>
</dbReference>
<dbReference type="AlphaFoldDB" id="A0A267GEQ3"/>
<dbReference type="InterPro" id="IPR007218">
    <property type="entry name" value="DNA_pol_delta_4"/>
</dbReference>
<dbReference type="PANTHER" id="PTHR14303">
    <property type="entry name" value="DNA POLYMERASE DELTA SUBUNIT 4"/>
    <property type="match status" value="1"/>
</dbReference>
<sequence>LKQSLHCSDHLQPTAMHELCINASRKRKLLGPAESVPTDNNIADFFPGLIASAKRQRLPLQDCQEHSCQLQSQHHFQHQLQHLQQKELASASQQQHSSASTVPKISDSELAQPSPGLMSPQCLALLRDFDLNWEYGPCVGVSRLQRWERAACRGLAPPPAVRSLVLAHATDPLFTECIWLTYAGLS</sequence>
<dbReference type="EMBL" id="NIVC01000371">
    <property type="protein sequence ID" value="PAA84511.1"/>
    <property type="molecule type" value="Genomic_DNA"/>
</dbReference>